<reference evidence="1 2" key="1">
    <citation type="journal article" date="2023" name="Science">
        <title>Complex scaffold remodeling in plant triterpene biosynthesis.</title>
        <authorList>
            <person name="De La Pena R."/>
            <person name="Hodgson H."/>
            <person name="Liu J.C."/>
            <person name="Stephenson M.J."/>
            <person name="Martin A.C."/>
            <person name="Owen C."/>
            <person name="Harkess A."/>
            <person name="Leebens-Mack J."/>
            <person name="Jimenez L.E."/>
            <person name="Osbourn A."/>
            <person name="Sattely E.S."/>
        </authorList>
    </citation>
    <scope>NUCLEOTIDE SEQUENCE [LARGE SCALE GENOMIC DNA]</scope>
    <source>
        <strain evidence="2">cv. JPN11</strain>
        <tissue evidence="1">Leaf</tissue>
    </source>
</reference>
<dbReference type="EMBL" id="CM051404">
    <property type="protein sequence ID" value="KAJ4707525.1"/>
    <property type="molecule type" value="Genomic_DNA"/>
</dbReference>
<name>A0ACC1X7Z3_MELAZ</name>
<keyword evidence="2" id="KW-1185">Reference proteome</keyword>
<keyword evidence="1" id="KW-0378">Hydrolase</keyword>
<dbReference type="Proteomes" id="UP001164539">
    <property type="component" value="Chromosome 11"/>
</dbReference>
<protein>
    <submittedName>
        <fullName evidence="1">Ubiquitin carboxyl-terminal hydrolase-related protein</fullName>
    </submittedName>
</protein>
<sequence length="1259" mass="143613">MGKKKCSSRLKQSQRLPLTSPPPPPPPGAVVDSVSKQADRAIEKYGTQALHASRSGDSKKALKMISETISANQDSPLLHCVEAMIHRDLAEKLPKGSYKELKHLTNAIRSAELAVALLPNSIEYAFLLATLVRRLAMLNGKEWDKVTEVCERLLKIENPIDMLHGINPVGLSMDNFLDEMGILSKESRIEATKQEVMKYLEESQRRKNLKSIAKKEEGEEKEDTYRMKEDVMSLERRKKEIQAKIRELEQKETDYIDDKLLEIVEVAKYKRFWRSTLSSEEKSGFLKVNIEEFQRHLKSLKNNIAVDVFGEALGFAKEHKTWKFFECCVCLMKFGDPELYRSHFRGLHLKNYESIMQSLGQEEIASEWTEMIVNGVWKPVDIYMAIKIIVNKMKSESVSIVDGDLGTGKGMGACKDPSALEDKLQDWVGSESDGHLSSKTSTDAHKWPLSDDAERAKILERIQGIFLLLLRNRILSPGHVHYVIQYTIQKYEGILSLSDFSRHGLETPMILCFLGVSQLKELLNFFETLVKLCGLSENSKMDISMGLNIKERVGLSGDFSSLLLDERSLRQELTTAIYYDPVADDGSAVTSAVDVCKDDVLLDSDEIVSWMYWCPKIGEHLKLWAGQRDSGKVKGNEVLLDIFEECLHLQTAHNGIPKLVMKMEAVQAVDGICFEEISNRRQYPEHVAQLYVNLLRKRQKDLQGNDDAASRTESDIIEDVLKEAVLNYDQSVSKDSSLEDVYKQTDNCIKLAVQKLKMQLLENMATTHAMILKRIDILQKYELILEKLSVHDYRFIILPLLKSALQKQLEDLFNQDAVKKSEVAREALLAELDAKKTINEGCDNERKKRNNKKKKNVRKAKESKVNDSVKHYQLSQKDAEQDGNPNSQIGESVGELKQLIASEVRLLEENLEYQRQFEHEASLKVNVLGTGLRNKEADCFLNVTIQSLWNLREFREGFMSRSHSKHKHIGNPCIICTLYDIFAALSTESAENQVIAPTSLVIDLRNGYHDKNNFREGQINDASEFLQFILESLHESFTVALSDSESDDYEGSLDCFSAGCFVHRIFGMDHFERINCVKCQVESRHRKYSSLFLHLNTYNLGKLKNKHGNSSFDVLLKLAEMNRQLTCESCGHLNHIYHTLWCRPHVFALVLGWQRVDESSEDISTTLSALSNELDLSVLFQGYQSDNIYFLIEVVCFSEGQQRYICFIYNHKHGKYVLHDDTTVKVIGSWNDVAAICDAMHLKPQILFFIHKCSVYFGD</sequence>
<accession>A0ACC1X7Z3</accession>
<evidence type="ECO:0000313" key="2">
    <source>
        <dbReference type="Proteomes" id="UP001164539"/>
    </source>
</evidence>
<proteinExistence type="predicted"/>
<organism evidence="1 2">
    <name type="scientific">Melia azedarach</name>
    <name type="common">Chinaberry tree</name>
    <dbReference type="NCBI Taxonomy" id="155640"/>
    <lineage>
        <taxon>Eukaryota</taxon>
        <taxon>Viridiplantae</taxon>
        <taxon>Streptophyta</taxon>
        <taxon>Embryophyta</taxon>
        <taxon>Tracheophyta</taxon>
        <taxon>Spermatophyta</taxon>
        <taxon>Magnoliopsida</taxon>
        <taxon>eudicotyledons</taxon>
        <taxon>Gunneridae</taxon>
        <taxon>Pentapetalae</taxon>
        <taxon>rosids</taxon>
        <taxon>malvids</taxon>
        <taxon>Sapindales</taxon>
        <taxon>Meliaceae</taxon>
        <taxon>Melia</taxon>
    </lineage>
</organism>
<comment type="caution">
    <text evidence="1">The sequence shown here is derived from an EMBL/GenBank/DDBJ whole genome shotgun (WGS) entry which is preliminary data.</text>
</comment>
<evidence type="ECO:0000313" key="1">
    <source>
        <dbReference type="EMBL" id="KAJ4707525.1"/>
    </source>
</evidence>
<gene>
    <name evidence="1" type="ORF">OWV82_021032</name>
</gene>